<dbReference type="InterPro" id="IPR012818">
    <property type="entry name" value="CbiE"/>
</dbReference>
<evidence type="ECO:0000259" key="6">
    <source>
        <dbReference type="Pfam" id="PF00590"/>
    </source>
</evidence>
<dbReference type="SUPFAM" id="SSF53335">
    <property type="entry name" value="S-adenosyl-L-methionine-dependent methyltransferases"/>
    <property type="match status" value="1"/>
</dbReference>
<keyword evidence="5" id="KW-0949">S-adenosyl-L-methionine</keyword>
<evidence type="ECO:0000256" key="2">
    <source>
        <dbReference type="ARBA" id="ARBA00022573"/>
    </source>
</evidence>
<dbReference type="OrthoDB" id="9787825at2"/>
<protein>
    <submittedName>
        <fullName evidence="7">Precorrin-6Y C(5,15)-methyltransferase [decarboxylating]</fullName>
        <ecNumber evidence="7">2.1.1.132</ecNumber>
    </submittedName>
</protein>
<dbReference type="UniPathway" id="UPA00148"/>
<keyword evidence="4 7" id="KW-0808">Transferase</keyword>
<name>A0A1Y5TM67_9RHOB</name>
<dbReference type="AlphaFoldDB" id="A0A1Y5TM67"/>
<dbReference type="PANTHER" id="PTHR43182:SF1">
    <property type="entry name" value="COBALT-PRECORRIN-7 C(5)-METHYLTRANSFERASE"/>
    <property type="match status" value="1"/>
</dbReference>
<organism evidence="7 8">
    <name type="scientific">Palleronia marisminoris</name>
    <dbReference type="NCBI Taxonomy" id="315423"/>
    <lineage>
        <taxon>Bacteria</taxon>
        <taxon>Pseudomonadati</taxon>
        <taxon>Pseudomonadota</taxon>
        <taxon>Alphaproteobacteria</taxon>
        <taxon>Rhodobacterales</taxon>
        <taxon>Roseobacteraceae</taxon>
        <taxon>Palleronia</taxon>
    </lineage>
</organism>
<accession>A0A1Y5TM67</accession>
<dbReference type="GO" id="GO:0009236">
    <property type="term" value="P:cobalamin biosynthetic process"/>
    <property type="evidence" value="ECO:0007669"/>
    <property type="project" value="UniProtKB-UniPathway"/>
</dbReference>
<dbReference type="InterPro" id="IPR050714">
    <property type="entry name" value="Cobalamin_biosynth_MTase"/>
</dbReference>
<dbReference type="InterPro" id="IPR006365">
    <property type="entry name" value="Cbl_synth_CobL"/>
</dbReference>
<dbReference type="Gene3D" id="3.40.1010.10">
    <property type="entry name" value="Cobalt-precorrin-4 Transmethylase, Domain 1"/>
    <property type="match status" value="1"/>
</dbReference>
<comment type="pathway">
    <text evidence="1">Cofactor biosynthesis; adenosylcobalamin biosynthesis.</text>
</comment>
<reference evidence="7 8" key="1">
    <citation type="submission" date="2017-03" db="EMBL/GenBank/DDBJ databases">
        <authorList>
            <person name="Afonso C.L."/>
            <person name="Miller P.J."/>
            <person name="Scott M.A."/>
            <person name="Spackman E."/>
            <person name="Goraichik I."/>
            <person name="Dimitrov K.M."/>
            <person name="Suarez D.L."/>
            <person name="Swayne D.E."/>
        </authorList>
    </citation>
    <scope>NUCLEOTIDE SEQUENCE [LARGE SCALE GENOMIC DNA]</scope>
    <source>
        <strain evidence="7 8">CECT 7066</strain>
    </source>
</reference>
<dbReference type="STRING" id="315423.SAMN04488020_11456"/>
<evidence type="ECO:0000313" key="8">
    <source>
        <dbReference type="Proteomes" id="UP000193870"/>
    </source>
</evidence>
<evidence type="ECO:0000256" key="1">
    <source>
        <dbReference type="ARBA" id="ARBA00004953"/>
    </source>
</evidence>
<evidence type="ECO:0000256" key="4">
    <source>
        <dbReference type="ARBA" id="ARBA00022679"/>
    </source>
</evidence>
<dbReference type="InterPro" id="IPR014777">
    <property type="entry name" value="4pyrrole_Mease_sub1"/>
</dbReference>
<dbReference type="InterPro" id="IPR035996">
    <property type="entry name" value="4pyrrol_Methylase_sf"/>
</dbReference>
<gene>
    <name evidence="7" type="primary">cobL</name>
    <name evidence="7" type="ORF">PAM7066_03378</name>
</gene>
<dbReference type="EMBL" id="FWFV01000013">
    <property type="protein sequence ID" value="SLN67307.1"/>
    <property type="molecule type" value="Genomic_DNA"/>
</dbReference>
<dbReference type="GO" id="GO:0008276">
    <property type="term" value="F:protein methyltransferase activity"/>
    <property type="evidence" value="ECO:0007669"/>
    <property type="project" value="InterPro"/>
</dbReference>
<evidence type="ECO:0000313" key="7">
    <source>
        <dbReference type="EMBL" id="SLN67307.1"/>
    </source>
</evidence>
<dbReference type="Pfam" id="PF00590">
    <property type="entry name" value="TP_methylase"/>
    <property type="match status" value="1"/>
</dbReference>
<dbReference type="EC" id="2.1.1.132" evidence="7"/>
<dbReference type="InterPro" id="IPR014008">
    <property type="entry name" value="Cbl_synth_MTase_CbiT"/>
</dbReference>
<sequence length="391" mass="41055">MTGPWLSIIGVGEDGPDGLTPAARAALNAAEVVMGPPRHLSLVPTGGERVQWPVPFADGLPLLMERRGRPVAVLASGDPFWFGAGSVLVRDLERSEWHAFPGASVFSLAANRLGWPLERTVCLGLHAAPLTRLRPHLAPGTRIIATLRDGAAVAELGAWLSGIGFGASQMTVLEALGGPRERITTARADALTADHAHPVAVAIEPAGPALPLSAGRPDETFDNDGQITKRPIRALTLSALAPRAGEHLWDIGSGSGSIAIEWLMAHPACTATAIERRPDRAARIRANADALGQDRLRVVEGAAPYALDGLAPPDAIFVGGGLTEALLGRLTRLGARLVVNAVTLESEALVLAAEARLGGELLRVQTARPTSIGGFRGWDNAFPLLQWSWSP</sequence>
<proteinExistence type="predicted"/>
<dbReference type="NCBIfam" id="TIGR02467">
    <property type="entry name" value="CbiE"/>
    <property type="match status" value="1"/>
</dbReference>
<feature type="domain" description="Tetrapyrrole methylase" evidence="6">
    <location>
        <begin position="6"/>
        <end position="190"/>
    </location>
</feature>
<dbReference type="Proteomes" id="UP000193870">
    <property type="component" value="Unassembled WGS sequence"/>
</dbReference>
<dbReference type="InterPro" id="IPR029063">
    <property type="entry name" value="SAM-dependent_MTases_sf"/>
</dbReference>
<dbReference type="PIRSF" id="PIRSF036428">
    <property type="entry name" value="CobL"/>
    <property type="match status" value="1"/>
</dbReference>
<dbReference type="Pfam" id="PF01135">
    <property type="entry name" value="PCMT"/>
    <property type="match status" value="1"/>
</dbReference>
<dbReference type="SUPFAM" id="SSF53790">
    <property type="entry name" value="Tetrapyrrole methylase"/>
    <property type="match status" value="1"/>
</dbReference>
<dbReference type="CDD" id="cd11644">
    <property type="entry name" value="Precorrin-6Y-MT"/>
    <property type="match status" value="1"/>
</dbReference>
<dbReference type="PANTHER" id="PTHR43182">
    <property type="entry name" value="COBALT-PRECORRIN-6B C(15)-METHYLTRANSFERASE (DECARBOXYLATING)"/>
    <property type="match status" value="1"/>
</dbReference>
<dbReference type="NCBIfam" id="TIGR02469">
    <property type="entry name" value="CbiT"/>
    <property type="match status" value="1"/>
</dbReference>
<dbReference type="GO" id="GO:0032259">
    <property type="term" value="P:methylation"/>
    <property type="evidence" value="ECO:0007669"/>
    <property type="project" value="UniProtKB-KW"/>
</dbReference>
<dbReference type="RefSeq" id="WP_085855339.1">
    <property type="nucleotide sequence ID" value="NZ_FOPF01000014.1"/>
</dbReference>
<dbReference type="CDD" id="cd02440">
    <property type="entry name" value="AdoMet_MTases"/>
    <property type="match status" value="1"/>
</dbReference>
<keyword evidence="3 7" id="KW-0489">Methyltransferase</keyword>
<keyword evidence="8" id="KW-1185">Reference proteome</keyword>
<evidence type="ECO:0000256" key="3">
    <source>
        <dbReference type="ARBA" id="ARBA00022603"/>
    </source>
</evidence>
<dbReference type="GO" id="GO:0046025">
    <property type="term" value="F:precorrin-6Y C5,15-methyltransferase (decarboxylating) activity"/>
    <property type="evidence" value="ECO:0007669"/>
    <property type="project" value="UniProtKB-EC"/>
</dbReference>
<evidence type="ECO:0000256" key="5">
    <source>
        <dbReference type="ARBA" id="ARBA00022691"/>
    </source>
</evidence>
<dbReference type="InterPro" id="IPR000878">
    <property type="entry name" value="4pyrrol_Mease"/>
</dbReference>
<dbReference type="Gene3D" id="3.40.50.150">
    <property type="entry name" value="Vaccinia Virus protein VP39"/>
    <property type="match status" value="1"/>
</dbReference>
<keyword evidence="2" id="KW-0169">Cobalamin biosynthesis</keyword>